<dbReference type="SUPFAM" id="SSF52129">
    <property type="entry name" value="Caspase-like"/>
    <property type="match status" value="1"/>
</dbReference>
<dbReference type="InterPro" id="IPR029031">
    <property type="entry name" value="Gingipain_N_sf"/>
</dbReference>
<dbReference type="InterPro" id="IPR038490">
    <property type="entry name" value="Gingipain_propep_sf"/>
</dbReference>
<feature type="domain" description="Gingipain propeptide" evidence="3">
    <location>
        <begin position="40"/>
        <end position="231"/>
    </location>
</feature>
<dbReference type="SUPFAM" id="SSF49464">
    <property type="entry name" value="Carboxypeptidase regulatory domain-like"/>
    <property type="match status" value="1"/>
</dbReference>
<dbReference type="InterPro" id="IPR026444">
    <property type="entry name" value="Secre_tail"/>
</dbReference>
<dbReference type="GO" id="GO:0006508">
    <property type="term" value="P:proteolysis"/>
    <property type="evidence" value="ECO:0007669"/>
    <property type="project" value="InterPro"/>
</dbReference>
<dbReference type="Pfam" id="PF08126">
    <property type="entry name" value="Propeptide_C25"/>
    <property type="match status" value="1"/>
</dbReference>
<evidence type="ECO:0000259" key="2">
    <source>
        <dbReference type="Pfam" id="PF01364"/>
    </source>
</evidence>
<sequence length="1611" mass="175318">MSSQRPGRAKATSVVFLMGCFLVLLCHGGGFADSETPNLAESPRIRVLQSDETGVSFQFDLPDLVIEAVSLEGTDFHILSIPGGELSGDIGQPALPTFSRLISIPDQSGLNITLTVEEEEILSGHKVMPMQEDQGTVFAYDPAAYSRNDFGATPVVRKGDPAIMAGQRVVPLTFQPVQYNPAQGILKIARQIRVDVDFAGVDLRNSRTDFNRRVTPSFNDLYKSTIINYEEPDQAEIVPGTYLMICPNDAQVIAELQPLIEWRERKGTPVLFATTSQTGTSTSAIKSYIQGVYNSADPPLEYVCLVGDGTSPYLIATWRESFSGYNGEGDHPYTQLDGSDILPDVHIGRLSFNTLDKLKLIVAKMVNYESNPYLDNTSWYTRACLVGDPYDSGYTTVVVNQWIKTRLVQLGYAQIDTIWDNPFVTQMVEKLNRGDTIFSYRGIYGMSGWSNSYAYSLTNGWMLPFCVNLTCDTGSFASGTAYSEGFLMAGTGNPLAPKGGIGSIGTSTTGTHTRYNNCMHYGIFQGLLYEEQYEMGATLSRGKVEFYLNYNLSQPNTVNTWLHWNNLIGDPAGEVWTGVPQPLTVEYPSTDHLGTNSFAVTVTDHGAPVANALVCFKKGTESYITGYTNTDGEVILPTTITTTGDMLVTVTKHNYQPHLGTVSILDPAMYIGFESVIIDDDTTGDSSGNYDGIANPGETLELRVQLKNHGFVNASGVTAVLTTSDPFVTLIDTNESFGTINGGASAWSLEDFDISIAPGCPQGHIIPCVLDIASGANAWQSLMMIEVTSSELVAEGYTLYNVGGNGILDPGETGQLSVELTNAAGALAINVAGTLVSLSPGITVTDDTGSFGTIAVGNSGENTGDLFEVQANSMVFPGYLANFMVVTEFYPGRHDTSYVNFTVGTRATDDPIGPDQYGYWAFDNTDTYYPEAPIYEWIEIDTGEGGDGTLIYFNDLGQYQDQSKTINIPFPFSYYGTPYTLATVCTNGWIAMGSSYLTNFRNWTIPGAGGPNGMVAVFWDDLFQSGGGEIYQKYDSANHRWIVEWSRMRNLYNGSTETFEVIFYDPAYYSTDTGDGIIVFQYLTIANVDGLNGYATVGIENADHSDGLLYTYWNQYPLGAATLAAGRAIKFLPAAIGPTGTVTGTVRNELNSAPIQNAMVTILENGRSWVTGQEGTYVGGASAGVYTLVAQHESFEPDTSYNVLVEEGGIVTIDFNLTDVGGPVITTTTHPSTDDEIGPYPIPVSIEEYSGLSELTLFYTTNGSDYSTLPVNHQSGDEYLAEIPGQDYTAFIGYYIYGRDGLGNESFDPPGGALDPYSFYVVPVVEFFNDDLESEQGWTVGAPGDNATTGIWIRLDPNGTWAEDMPVQPEDDNTPTPGTRCYITGNGSVGGSQGENDVDDGTTTLFSPVIDLSSAEGMVMLRYYRWYTNNTGSAVDDSWVVKITDNGSDWVELENTSESARYWRLMEFNLNQYIDLTNHVQVQFIASDLNSGSIVEAGVDDMEFVFAGISGTPAPTGTTPVFLLSQNSPNPAAATTTIRFILDREGPAELLIYDVRGRVLRRLIDGPRNAGVQSVLWDGLDGRGRSVPPGIYFYRLKTDRDEATKKMVIMR</sequence>
<accession>A0A948W4L2</accession>
<dbReference type="GO" id="GO:0004180">
    <property type="term" value="F:carboxypeptidase activity"/>
    <property type="evidence" value="ECO:0007669"/>
    <property type="project" value="UniProtKB-KW"/>
</dbReference>
<evidence type="ECO:0000313" key="5">
    <source>
        <dbReference type="Proteomes" id="UP000777784"/>
    </source>
</evidence>
<reference evidence="4" key="1">
    <citation type="submission" date="2021-05" db="EMBL/GenBank/DDBJ databases">
        <title>Energy efficiency and biological interactions define the core microbiome of deep oligotrophic groundwater.</title>
        <authorList>
            <person name="Mehrshad M."/>
            <person name="Lopez-Fernandez M."/>
            <person name="Bell E."/>
            <person name="Bernier-Latmani R."/>
            <person name="Bertilsson S."/>
            <person name="Dopson M."/>
        </authorList>
    </citation>
    <scope>NUCLEOTIDE SEQUENCE</scope>
    <source>
        <strain evidence="4">Modern_marine.mb.64</strain>
    </source>
</reference>
<dbReference type="Gene3D" id="2.60.40.3800">
    <property type="match status" value="1"/>
</dbReference>
<dbReference type="Gene3D" id="2.60.40.10">
    <property type="entry name" value="Immunoglobulins"/>
    <property type="match status" value="1"/>
</dbReference>
<dbReference type="NCBIfam" id="TIGR04183">
    <property type="entry name" value="Por_Secre_tail"/>
    <property type="match status" value="1"/>
</dbReference>
<gene>
    <name evidence="4" type="ORF">KJ970_15600</name>
</gene>
<comment type="caution">
    <text evidence="4">The sequence shown here is derived from an EMBL/GenBank/DDBJ whole genome shotgun (WGS) entry which is preliminary data.</text>
</comment>
<dbReference type="Gene3D" id="3.40.50.1460">
    <property type="match status" value="1"/>
</dbReference>
<dbReference type="InterPro" id="IPR001769">
    <property type="entry name" value="Gingipain"/>
</dbReference>
<dbReference type="InterPro" id="IPR013783">
    <property type="entry name" value="Ig-like_fold"/>
</dbReference>
<dbReference type="InterPro" id="IPR012600">
    <property type="entry name" value="Propeptide_C25"/>
</dbReference>
<protein>
    <submittedName>
        <fullName evidence="4">Carboxypeptidase regulatory-like domain-containing protein</fullName>
    </submittedName>
</protein>
<dbReference type="Pfam" id="PF13620">
    <property type="entry name" value="CarboxypepD_reg"/>
    <property type="match status" value="1"/>
</dbReference>
<name>A0A948W4L2_UNCEI</name>
<feature type="domain" description="Gingipain" evidence="2">
    <location>
        <begin position="242"/>
        <end position="572"/>
    </location>
</feature>
<keyword evidence="4" id="KW-0645">Protease</keyword>
<dbReference type="InterPro" id="IPR008964">
    <property type="entry name" value="Invasin/intimin_cell_adhesion"/>
</dbReference>
<dbReference type="InterPro" id="IPR008969">
    <property type="entry name" value="CarboxyPept-like_regulatory"/>
</dbReference>
<dbReference type="InterPro" id="IPR029030">
    <property type="entry name" value="Caspase-like_dom_sf"/>
</dbReference>
<dbReference type="EMBL" id="JAHJDP010000087">
    <property type="protein sequence ID" value="MBU2692347.1"/>
    <property type="molecule type" value="Genomic_DNA"/>
</dbReference>
<evidence type="ECO:0000256" key="1">
    <source>
        <dbReference type="ARBA" id="ARBA00022729"/>
    </source>
</evidence>
<keyword evidence="1" id="KW-0732">Signal</keyword>
<dbReference type="Proteomes" id="UP000777784">
    <property type="component" value="Unassembled WGS sequence"/>
</dbReference>
<proteinExistence type="predicted"/>
<dbReference type="Gene3D" id="2.60.40.1120">
    <property type="entry name" value="Carboxypeptidase-like, regulatory domain"/>
    <property type="match status" value="1"/>
</dbReference>
<keyword evidence="4" id="KW-0121">Carboxypeptidase</keyword>
<dbReference type="Gene3D" id="3.40.50.10390">
    <property type="entry name" value="Gingipain r, domain 1"/>
    <property type="match status" value="1"/>
</dbReference>
<dbReference type="Gene3D" id="2.60.40.4070">
    <property type="match status" value="1"/>
</dbReference>
<dbReference type="GO" id="GO:0004197">
    <property type="term" value="F:cysteine-type endopeptidase activity"/>
    <property type="evidence" value="ECO:0007669"/>
    <property type="project" value="InterPro"/>
</dbReference>
<dbReference type="SUPFAM" id="SSF49373">
    <property type="entry name" value="Invasin/intimin cell-adhesion fragments"/>
    <property type="match status" value="1"/>
</dbReference>
<evidence type="ECO:0000259" key="3">
    <source>
        <dbReference type="Pfam" id="PF08126"/>
    </source>
</evidence>
<dbReference type="Pfam" id="PF01364">
    <property type="entry name" value="Peptidase_C25"/>
    <property type="match status" value="1"/>
</dbReference>
<organism evidence="4 5">
    <name type="scientific">Eiseniibacteriota bacterium</name>
    <dbReference type="NCBI Taxonomy" id="2212470"/>
    <lineage>
        <taxon>Bacteria</taxon>
        <taxon>Candidatus Eiseniibacteriota</taxon>
    </lineage>
</organism>
<keyword evidence="4" id="KW-0378">Hydrolase</keyword>
<evidence type="ECO:0000313" key="4">
    <source>
        <dbReference type="EMBL" id="MBU2692347.1"/>
    </source>
</evidence>